<dbReference type="AlphaFoldDB" id="A0A6A6JHB2"/>
<feature type="non-terminal residue" evidence="1">
    <location>
        <position position="119"/>
    </location>
</feature>
<dbReference type="PANTHER" id="PTHR38846:SF1">
    <property type="entry name" value="C3H1-TYPE DOMAIN-CONTAINING PROTEIN"/>
    <property type="match status" value="1"/>
</dbReference>
<feature type="non-terminal residue" evidence="1">
    <location>
        <position position="1"/>
    </location>
</feature>
<dbReference type="Proteomes" id="UP000800097">
    <property type="component" value="Unassembled WGS sequence"/>
</dbReference>
<dbReference type="OrthoDB" id="6105938at2759"/>
<dbReference type="RefSeq" id="XP_033652168.1">
    <property type="nucleotide sequence ID" value="XM_033794901.1"/>
</dbReference>
<evidence type="ECO:0000313" key="1">
    <source>
        <dbReference type="EMBL" id="KAF2274629.1"/>
    </source>
</evidence>
<sequence length="119" mass="13595">ERTQPVPNPCPWWDQFPDFVPNPDAGFRSRFDKLANMQAWTARERQQCKVEALEAHLAMGTEGQSKLDIYRELCVEVGVVPGESITKCKKALKSVYINLVNLIDTRCNPKIPLLPFDTY</sequence>
<accession>A0A6A6JHB2</accession>
<evidence type="ECO:0000313" key="2">
    <source>
        <dbReference type="Proteomes" id="UP000800097"/>
    </source>
</evidence>
<organism evidence="1 2">
    <name type="scientific">Westerdykella ornata</name>
    <dbReference type="NCBI Taxonomy" id="318751"/>
    <lineage>
        <taxon>Eukaryota</taxon>
        <taxon>Fungi</taxon>
        <taxon>Dikarya</taxon>
        <taxon>Ascomycota</taxon>
        <taxon>Pezizomycotina</taxon>
        <taxon>Dothideomycetes</taxon>
        <taxon>Pleosporomycetidae</taxon>
        <taxon>Pleosporales</taxon>
        <taxon>Sporormiaceae</taxon>
        <taxon>Westerdykella</taxon>
    </lineage>
</organism>
<gene>
    <name evidence="1" type="ORF">EI97DRAFT_355532</name>
</gene>
<dbReference type="EMBL" id="ML986501">
    <property type="protein sequence ID" value="KAF2274629.1"/>
    <property type="molecule type" value="Genomic_DNA"/>
</dbReference>
<protein>
    <submittedName>
        <fullName evidence="1">Uncharacterized protein</fullName>
    </submittedName>
</protein>
<name>A0A6A6JHB2_WESOR</name>
<keyword evidence="2" id="KW-1185">Reference proteome</keyword>
<dbReference type="PANTHER" id="PTHR38846">
    <property type="entry name" value="C3H1-TYPE DOMAIN-CONTAINING PROTEIN"/>
    <property type="match status" value="1"/>
</dbReference>
<dbReference type="GeneID" id="54548076"/>
<reference evidence="1" key="1">
    <citation type="journal article" date="2020" name="Stud. Mycol.">
        <title>101 Dothideomycetes genomes: a test case for predicting lifestyles and emergence of pathogens.</title>
        <authorList>
            <person name="Haridas S."/>
            <person name="Albert R."/>
            <person name="Binder M."/>
            <person name="Bloem J."/>
            <person name="Labutti K."/>
            <person name="Salamov A."/>
            <person name="Andreopoulos B."/>
            <person name="Baker S."/>
            <person name="Barry K."/>
            <person name="Bills G."/>
            <person name="Bluhm B."/>
            <person name="Cannon C."/>
            <person name="Castanera R."/>
            <person name="Culley D."/>
            <person name="Daum C."/>
            <person name="Ezra D."/>
            <person name="Gonzalez J."/>
            <person name="Henrissat B."/>
            <person name="Kuo A."/>
            <person name="Liang C."/>
            <person name="Lipzen A."/>
            <person name="Lutzoni F."/>
            <person name="Magnuson J."/>
            <person name="Mondo S."/>
            <person name="Nolan M."/>
            <person name="Ohm R."/>
            <person name="Pangilinan J."/>
            <person name="Park H.-J."/>
            <person name="Ramirez L."/>
            <person name="Alfaro M."/>
            <person name="Sun H."/>
            <person name="Tritt A."/>
            <person name="Yoshinaga Y."/>
            <person name="Zwiers L.-H."/>
            <person name="Turgeon B."/>
            <person name="Goodwin S."/>
            <person name="Spatafora J."/>
            <person name="Crous P."/>
            <person name="Grigoriev I."/>
        </authorList>
    </citation>
    <scope>NUCLEOTIDE SEQUENCE</scope>
    <source>
        <strain evidence="1">CBS 379.55</strain>
    </source>
</reference>
<proteinExistence type="predicted"/>